<organism evidence="1 2">
    <name type="scientific">Actinoalloteichus hoggarensis</name>
    <dbReference type="NCBI Taxonomy" id="1470176"/>
    <lineage>
        <taxon>Bacteria</taxon>
        <taxon>Bacillati</taxon>
        <taxon>Actinomycetota</taxon>
        <taxon>Actinomycetes</taxon>
        <taxon>Pseudonocardiales</taxon>
        <taxon>Pseudonocardiaceae</taxon>
        <taxon>Actinoalloteichus</taxon>
    </lineage>
</organism>
<dbReference type="Proteomes" id="UP000204221">
    <property type="component" value="Chromosome"/>
</dbReference>
<dbReference type="EMBL" id="CP022521">
    <property type="protein sequence ID" value="ASO22076.1"/>
    <property type="molecule type" value="Genomic_DNA"/>
</dbReference>
<dbReference type="KEGG" id="ahg:AHOG_22310"/>
<dbReference type="AlphaFoldDB" id="A0A221W8Z2"/>
<accession>A0A221W8Z2</accession>
<sequence length="39" mass="3987">MVRALTIVPALTVVRAADNVRPLAVGCGRSPVSAVPTMP</sequence>
<keyword evidence="2" id="KW-1185">Reference proteome</keyword>
<protein>
    <submittedName>
        <fullName evidence="1">Uncharacterized protein</fullName>
    </submittedName>
</protein>
<proteinExistence type="predicted"/>
<name>A0A221W8Z2_9PSEU</name>
<evidence type="ECO:0000313" key="1">
    <source>
        <dbReference type="EMBL" id="ASO22076.1"/>
    </source>
</evidence>
<evidence type="ECO:0000313" key="2">
    <source>
        <dbReference type="Proteomes" id="UP000204221"/>
    </source>
</evidence>
<gene>
    <name evidence="1" type="ORF">AHOG_22310</name>
</gene>
<reference evidence="1 2" key="1">
    <citation type="submission" date="2017-07" db="EMBL/GenBank/DDBJ databases">
        <title>Complete genome sequence of Actinoalloteichus hoggarensis DSM 45943, type strain of Actinoalloteichus hoggarensis.</title>
        <authorList>
            <person name="Ruckert C."/>
            <person name="Nouioui I."/>
            <person name="Willmese J."/>
            <person name="van Wezel G."/>
            <person name="Klenk H.-P."/>
            <person name="Kalinowski J."/>
            <person name="Zotchev S.B."/>
        </authorList>
    </citation>
    <scope>NUCLEOTIDE SEQUENCE [LARGE SCALE GENOMIC DNA]</scope>
    <source>
        <strain evidence="1 2">DSM 45943</strain>
    </source>
</reference>